<evidence type="ECO:0000256" key="1">
    <source>
        <dbReference type="SAM" id="MobiDB-lite"/>
    </source>
</evidence>
<evidence type="ECO:0000313" key="2">
    <source>
        <dbReference type="EMBL" id="SFJ90253.1"/>
    </source>
</evidence>
<dbReference type="RefSeq" id="WP_091895405.1">
    <property type="nucleotide sequence ID" value="NZ_FOSJ01000002.1"/>
</dbReference>
<name>A0A1I3V5Q0_9LACT</name>
<protein>
    <submittedName>
        <fullName evidence="2">Uncharacterized protein YdaT</fullName>
    </submittedName>
</protein>
<dbReference type="STRING" id="258723.GCA_900169305_00524"/>
<feature type="region of interest" description="Disordered" evidence="1">
    <location>
        <begin position="121"/>
        <end position="143"/>
    </location>
</feature>
<proteinExistence type="predicted"/>
<keyword evidence="3" id="KW-1185">Reference proteome</keyword>
<dbReference type="EMBL" id="FOSJ01000002">
    <property type="protein sequence ID" value="SFJ90253.1"/>
    <property type="molecule type" value="Genomic_DNA"/>
</dbReference>
<dbReference type="InterPro" id="IPR018691">
    <property type="entry name" value="DUF2188"/>
</dbReference>
<dbReference type="OrthoDB" id="8858565at2"/>
<feature type="region of interest" description="Disordered" evidence="1">
    <location>
        <begin position="60"/>
        <end position="87"/>
    </location>
</feature>
<gene>
    <name evidence="2" type="ORF">SAMN04488569_100238</name>
</gene>
<organism evidence="2 3">
    <name type="scientific">Marinilactibacillus piezotolerans</name>
    <dbReference type="NCBI Taxonomy" id="258723"/>
    <lineage>
        <taxon>Bacteria</taxon>
        <taxon>Bacillati</taxon>
        <taxon>Bacillota</taxon>
        <taxon>Bacilli</taxon>
        <taxon>Lactobacillales</taxon>
        <taxon>Carnobacteriaceae</taxon>
        <taxon>Marinilactibacillus</taxon>
    </lineage>
</organism>
<dbReference type="AlphaFoldDB" id="A0A1I3V5Q0"/>
<feature type="compositionally biased region" description="Basic and acidic residues" evidence="1">
    <location>
        <begin position="60"/>
        <end position="78"/>
    </location>
</feature>
<sequence length="143" mass="16629">MPWNTNDYPASMKNLDDVVRKKAIDIGNALLDSNYPEDRAIPIAISQAKEWYNDASEKEIRSYKHQENPKKSDKHDDDSNSDLLDNDVQVYFEENEWKVKTKGAKRPDSTFEHKQDAVDRAKEIAQNKNNNVIRYTKDGKKQD</sequence>
<reference evidence="3" key="1">
    <citation type="submission" date="2016-10" db="EMBL/GenBank/DDBJ databases">
        <authorList>
            <person name="Varghese N."/>
            <person name="Submissions S."/>
        </authorList>
    </citation>
    <scope>NUCLEOTIDE SEQUENCE [LARGE SCALE GENOMIC DNA]</scope>
    <source>
        <strain evidence="3">DSM 16108</strain>
    </source>
</reference>
<accession>A0A1I3V5Q0</accession>
<evidence type="ECO:0000313" key="3">
    <source>
        <dbReference type="Proteomes" id="UP000199589"/>
    </source>
</evidence>
<dbReference type="Proteomes" id="UP000199589">
    <property type="component" value="Unassembled WGS sequence"/>
</dbReference>
<dbReference type="Pfam" id="PF09954">
    <property type="entry name" value="DUF2188"/>
    <property type="match status" value="1"/>
</dbReference>